<dbReference type="AlphaFoldDB" id="A0A2U2AE12"/>
<evidence type="ECO:0000313" key="3">
    <source>
        <dbReference type="Proteomes" id="UP000245020"/>
    </source>
</evidence>
<dbReference type="GO" id="GO:0051082">
    <property type="term" value="F:unfolded protein binding"/>
    <property type="evidence" value="ECO:0007669"/>
    <property type="project" value="InterPro"/>
</dbReference>
<protein>
    <submittedName>
        <fullName evidence="2">Nitrate reductase molybdenum cofactor assembly chaperone</fullName>
    </submittedName>
</protein>
<dbReference type="SUPFAM" id="SSF89155">
    <property type="entry name" value="TorD-like"/>
    <property type="match status" value="1"/>
</dbReference>
<sequence>MSTSTNLSIFKVLSILLQYPTQTWLTELPEIESYSTETDLQSYQTLQPLFERLQDDEITLQTEYVATFDRTPTHSLHLFEHLHGEDRLRGQAMVDLLETYRTKGFEPTANELPDYLPLFLEFLASIPKEEALPLLGDAIHVIHYIGENLAKNNSPYAAIFEVIDRYSPVKAEPLKVAPIRNMEEAMEQFGPNAEGIEPLLSHSFNLGNHAQGCGSASLSACHKCQ</sequence>
<dbReference type="PANTHER" id="PTHR43680">
    <property type="entry name" value="NITRATE REDUCTASE MOLYBDENUM COFACTOR ASSEMBLY CHAPERONE"/>
    <property type="match status" value="1"/>
</dbReference>
<reference evidence="3" key="1">
    <citation type="submission" date="2018-05" db="EMBL/GenBank/DDBJ databases">
        <title>Ignatzschineria dubaiensis sp. nov., isolated from necrotic foot tissues of dromedaries (Camelus dromedarius) and associated maggots in Dubai, United Arab Emirates.</title>
        <authorList>
            <person name="Tsang C.C."/>
            <person name="Tang J.Y.M."/>
            <person name="Fong J.Y.H."/>
            <person name="Kinne J."/>
            <person name="Lee H.H."/>
            <person name="Joseph M."/>
            <person name="Jose S."/>
            <person name="Schuster R.K."/>
            <person name="Tang Y."/>
            <person name="Sivakumar S."/>
            <person name="Chen J.H.K."/>
            <person name="Teng J.L.L."/>
            <person name="Lau S.K.P."/>
            <person name="Wernery U."/>
            <person name="Woo P.C.Y."/>
        </authorList>
    </citation>
    <scope>NUCLEOTIDE SEQUENCE [LARGE SCALE GENOMIC DNA]</scope>
    <source>
        <strain evidence="3">KCTC 22644</strain>
    </source>
</reference>
<name>A0A2U2AE12_9GAMM</name>
<dbReference type="InterPro" id="IPR020945">
    <property type="entry name" value="DMSO/NO3_reduct_chaperone"/>
</dbReference>
<keyword evidence="1" id="KW-0534">Nitrate assimilation</keyword>
<proteinExistence type="predicted"/>
<accession>A0A2U2AE12</accession>
<dbReference type="PANTHER" id="PTHR43680:SF2">
    <property type="entry name" value="NITRATE REDUCTASE MOLYBDENUM COFACTOR ASSEMBLY CHAPERONE NARJ"/>
    <property type="match status" value="1"/>
</dbReference>
<comment type="caution">
    <text evidence="2">The sequence shown here is derived from an EMBL/GenBank/DDBJ whole genome shotgun (WGS) entry which is preliminary data.</text>
</comment>
<dbReference type="Proteomes" id="UP000245020">
    <property type="component" value="Unassembled WGS sequence"/>
</dbReference>
<dbReference type="RefSeq" id="WP_109189508.1">
    <property type="nucleotide sequence ID" value="NZ_BMYA01000002.1"/>
</dbReference>
<dbReference type="GO" id="GO:0051131">
    <property type="term" value="P:chaperone-mediated protein complex assembly"/>
    <property type="evidence" value="ECO:0007669"/>
    <property type="project" value="InterPro"/>
</dbReference>
<dbReference type="InterPro" id="IPR036411">
    <property type="entry name" value="TorD-like_sf"/>
</dbReference>
<dbReference type="OrthoDB" id="8478585at2"/>
<dbReference type="NCBIfam" id="TIGR00684">
    <property type="entry name" value="narJ"/>
    <property type="match status" value="1"/>
</dbReference>
<organism evidence="2 3">
    <name type="scientific">Ignatzschineria ureiclastica</name>
    <dbReference type="NCBI Taxonomy" id="472582"/>
    <lineage>
        <taxon>Bacteria</taxon>
        <taxon>Pseudomonadati</taxon>
        <taxon>Pseudomonadota</taxon>
        <taxon>Gammaproteobacteria</taxon>
        <taxon>Cardiobacteriales</taxon>
        <taxon>Ignatzschineriaceae</taxon>
        <taxon>Ignatzschineria</taxon>
    </lineage>
</organism>
<dbReference type="InterPro" id="IPR003765">
    <property type="entry name" value="NO3_reductase_chaperone_NarJ"/>
</dbReference>
<dbReference type="EMBL" id="QEWQ01000004">
    <property type="protein sequence ID" value="PWD80857.1"/>
    <property type="molecule type" value="Genomic_DNA"/>
</dbReference>
<dbReference type="GO" id="GO:0016530">
    <property type="term" value="F:metallochaperone activity"/>
    <property type="evidence" value="ECO:0007669"/>
    <property type="project" value="TreeGrafter"/>
</dbReference>
<dbReference type="GO" id="GO:0042128">
    <property type="term" value="P:nitrate assimilation"/>
    <property type="evidence" value="ECO:0007669"/>
    <property type="project" value="UniProtKB-KW"/>
</dbReference>
<evidence type="ECO:0000256" key="1">
    <source>
        <dbReference type="ARBA" id="ARBA00023063"/>
    </source>
</evidence>
<gene>
    <name evidence="2" type="primary">narJ</name>
    <name evidence="2" type="ORF">DC083_07045</name>
</gene>
<keyword evidence="3" id="KW-1185">Reference proteome</keyword>
<evidence type="ECO:0000313" key="2">
    <source>
        <dbReference type="EMBL" id="PWD80857.1"/>
    </source>
</evidence>
<dbReference type="Gene3D" id="1.10.3480.10">
    <property type="entry name" value="TorD-like"/>
    <property type="match status" value="1"/>
</dbReference>
<dbReference type="Pfam" id="PF02613">
    <property type="entry name" value="Nitrate_red_del"/>
    <property type="match status" value="1"/>
</dbReference>